<accession>A0A7G9QVX1</accession>
<name>A0A7G9QVX1_9GAMM</name>
<gene>
    <name evidence="1" type="ORF">H9L17_04985</name>
</gene>
<dbReference type="EMBL" id="CP060711">
    <property type="protein sequence ID" value="QNN47496.1"/>
    <property type="molecule type" value="Genomic_DNA"/>
</dbReference>
<protein>
    <submittedName>
        <fullName evidence="1">Uncharacterized protein</fullName>
    </submittedName>
</protein>
<dbReference type="AlphaFoldDB" id="A0A7G9QVX1"/>
<dbReference type="Proteomes" id="UP000515977">
    <property type="component" value="Chromosome"/>
</dbReference>
<dbReference type="KEGG" id="tbv:H9L17_04985"/>
<proteinExistence type="predicted"/>
<keyword evidence="2" id="KW-1185">Reference proteome</keyword>
<evidence type="ECO:0000313" key="2">
    <source>
        <dbReference type="Proteomes" id="UP000515977"/>
    </source>
</evidence>
<reference evidence="1 2" key="1">
    <citation type="submission" date="2020-08" db="EMBL/GenBank/DDBJ databases">
        <title>Genome sequence of Thermomonas brevis KACC 16975T.</title>
        <authorList>
            <person name="Hyun D.-W."/>
            <person name="Bae J.-W."/>
        </authorList>
    </citation>
    <scope>NUCLEOTIDE SEQUENCE [LARGE SCALE GENOMIC DNA]</scope>
    <source>
        <strain evidence="1 2">KACC 16975</strain>
    </source>
</reference>
<sequence length="101" mass="11138">MTATDRIAWIFLAIWFWDKNPVDRQEVVHSADAIHQVEPLESDIDMAVCFLTQHDLLEANGDLFSITESGQVMIGAANTGAGNIYDTLRSLTESITSLDAV</sequence>
<dbReference type="RefSeq" id="WP_187571241.1">
    <property type="nucleotide sequence ID" value="NZ_CP060711.1"/>
</dbReference>
<evidence type="ECO:0000313" key="1">
    <source>
        <dbReference type="EMBL" id="QNN47496.1"/>
    </source>
</evidence>
<organism evidence="1 2">
    <name type="scientific">Thermomonas brevis</name>
    <dbReference type="NCBI Taxonomy" id="215691"/>
    <lineage>
        <taxon>Bacteria</taxon>
        <taxon>Pseudomonadati</taxon>
        <taxon>Pseudomonadota</taxon>
        <taxon>Gammaproteobacteria</taxon>
        <taxon>Lysobacterales</taxon>
        <taxon>Lysobacteraceae</taxon>
        <taxon>Thermomonas</taxon>
    </lineage>
</organism>